<evidence type="ECO:0000256" key="5">
    <source>
        <dbReference type="ARBA" id="ARBA00039802"/>
    </source>
</evidence>
<organism evidence="9 10">
    <name type="scientific">Macrostomum lignano</name>
    <dbReference type="NCBI Taxonomy" id="282301"/>
    <lineage>
        <taxon>Eukaryota</taxon>
        <taxon>Metazoa</taxon>
        <taxon>Spiralia</taxon>
        <taxon>Lophotrochozoa</taxon>
        <taxon>Platyhelminthes</taxon>
        <taxon>Rhabditophora</taxon>
        <taxon>Macrostomorpha</taxon>
        <taxon>Macrostomida</taxon>
        <taxon>Macrostomidae</taxon>
        <taxon>Macrostomum</taxon>
    </lineage>
</organism>
<dbReference type="PROSITE" id="PS51084">
    <property type="entry name" value="HIT_2"/>
    <property type="match status" value="1"/>
</dbReference>
<dbReference type="InterPro" id="IPR011146">
    <property type="entry name" value="HIT-like"/>
</dbReference>
<gene>
    <name evidence="9" type="ORF">BOX15_Mlig017638g2</name>
</gene>
<keyword evidence="2" id="KW-0378">Hydrolase</keyword>
<evidence type="ECO:0000256" key="3">
    <source>
        <dbReference type="ARBA" id="ARBA00024472"/>
    </source>
</evidence>
<comment type="caution">
    <text evidence="9">The sequence shown here is derived from an EMBL/GenBank/DDBJ whole genome shotgun (WGS) entry which is preliminary data.</text>
</comment>
<dbReference type="AlphaFoldDB" id="A0A267E5J0"/>
<name>A0A267E5J0_9PLAT</name>
<feature type="domain" description="HIT" evidence="8">
    <location>
        <begin position="1"/>
        <end position="93"/>
    </location>
</feature>
<evidence type="ECO:0000259" key="8">
    <source>
        <dbReference type="PROSITE" id="PS51084"/>
    </source>
</evidence>
<protein>
    <recommendedName>
        <fullName evidence="5">Adenosine 5'-monophosphoramidase HINT3</fullName>
    </recommendedName>
    <alternativeName>
        <fullName evidence="6">Histidine triad nucleotide-binding protein 3</fullName>
    </alternativeName>
</protein>
<dbReference type="Proteomes" id="UP000215902">
    <property type="component" value="Unassembled WGS sequence"/>
</dbReference>
<dbReference type="EMBL" id="NIVC01002589">
    <property type="protein sequence ID" value="PAA56696.1"/>
    <property type="molecule type" value="Genomic_DNA"/>
</dbReference>
<evidence type="ECO:0000256" key="6">
    <source>
        <dbReference type="ARBA" id="ARBA00042361"/>
    </source>
</evidence>
<dbReference type="Pfam" id="PF11969">
    <property type="entry name" value="DcpS_C"/>
    <property type="match status" value="1"/>
</dbReference>
<dbReference type="GO" id="GO:0016787">
    <property type="term" value="F:hydrolase activity"/>
    <property type="evidence" value="ECO:0007669"/>
    <property type="project" value="UniProtKB-KW"/>
</dbReference>
<dbReference type="PANTHER" id="PTHR12486">
    <property type="entry name" value="APRATAXIN-RELATED"/>
    <property type="match status" value="1"/>
</dbReference>
<evidence type="ECO:0000256" key="7">
    <source>
        <dbReference type="PROSITE-ProRule" id="PRU00464"/>
    </source>
</evidence>
<feature type="short sequence motif" description="Histidine triad motif" evidence="7">
    <location>
        <begin position="73"/>
        <end position="77"/>
    </location>
</feature>
<comment type="catalytic activity">
    <reaction evidence="3">
        <text>adenosine 5'-phosphoramidate + H2O = NH4(+) + AMP</text>
        <dbReference type="Rhea" id="RHEA:67916"/>
        <dbReference type="ChEBI" id="CHEBI:15377"/>
        <dbReference type="ChEBI" id="CHEBI:28938"/>
        <dbReference type="ChEBI" id="CHEBI:57890"/>
        <dbReference type="ChEBI" id="CHEBI:456215"/>
    </reaction>
</comment>
<dbReference type="PANTHER" id="PTHR12486:SF5">
    <property type="entry name" value="ADENOSINE 5'-MONOPHOSPHORAMIDASE HINT3"/>
    <property type="match status" value="1"/>
</dbReference>
<evidence type="ECO:0000256" key="4">
    <source>
        <dbReference type="ARBA" id="ARBA00025764"/>
    </source>
</evidence>
<feature type="non-terminal residue" evidence="9">
    <location>
        <position position="1"/>
    </location>
</feature>
<proteinExistence type="inferred from homology"/>
<dbReference type="GO" id="GO:0000166">
    <property type="term" value="F:nucleotide binding"/>
    <property type="evidence" value="ECO:0007669"/>
    <property type="project" value="UniProtKB-KW"/>
</dbReference>
<accession>A0A267E5J0</accession>
<evidence type="ECO:0000313" key="10">
    <source>
        <dbReference type="Proteomes" id="UP000215902"/>
    </source>
</evidence>
<dbReference type="Gene3D" id="3.30.428.10">
    <property type="entry name" value="HIT-like"/>
    <property type="match status" value="1"/>
</dbReference>
<dbReference type="SUPFAM" id="SSF54197">
    <property type="entry name" value="HIT-like"/>
    <property type="match status" value="1"/>
</dbReference>
<evidence type="ECO:0000256" key="1">
    <source>
        <dbReference type="ARBA" id="ARBA00022741"/>
    </source>
</evidence>
<evidence type="ECO:0000313" key="9">
    <source>
        <dbReference type="EMBL" id="PAA56696.1"/>
    </source>
</evidence>
<keyword evidence="1" id="KW-0547">Nucleotide-binding</keyword>
<comment type="similarity">
    <text evidence="4">Belongs to the HINT family.</text>
</comment>
<dbReference type="STRING" id="282301.A0A267E5J0"/>
<dbReference type="OrthoDB" id="1915375at2759"/>
<keyword evidence="10" id="KW-1185">Reference proteome</keyword>
<sequence>QVIVFHDICPAATYHLLSCPVIHIKDCKQLTKNDIELVKLLETSGLEALSRLGANVQDARIGFHWPPFTSVSHLHLHLISPVSSMGCLAELKYGSKSPWFVSVNDVISHLQKLPEPTENLTKAMI</sequence>
<dbReference type="InterPro" id="IPR036265">
    <property type="entry name" value="HIT-like_sf"/>
</dbReference>
<evidence type="ECO:0000256" key="2">
    <source>
        <dbReference type="ARBA" id="ARBA00022801"/>
    </source>
</evidence>
<reference evidence="9 10" key="1">
    <citation type="submission" date="2017-06" db="EMBL/GenBank/DDBJ databases">
        <title>A platform for efficient transgenesis in Macrostomum lignano, a flatworm model organism for stem cell research.</title>
        <authorList>
            <person name="Berezikov E."/>
        </authorList>
    </citation>
    <scope>NUCLEOTIDE SEQUENCE [LARGE SCALE GENOMIC DNA]</scope>
    <source>
        <strain evidence="9">DV1</strain>
        <tissue evidence="9">Whole organism</tissue>
    </source>
</reference>